<dbReference type="Gene3D" id="3.10.20.90">
    <property type="entry name" value="Phosphatidylinositol 3-kinase Catalytic Subunit, Chain A, domain 1"/>
    <property type="match status" value="1"/>
</dbReference>
<organism evidence="2 3">
    <name type="scientific">Ramazzottius varieornatus</name>
    <name type="common">Water bear</name>
    <name type="synonym">Tardigrade</name>
    <dbReference type="NCBI Taxonomy" id="947166"/>
    <lineage>
        <taxon>Eukaryota</taxon>
        <taxon>Metazoa</taxon>
        <taxon>Ecdysozoa</taxon>
        <taxon>Tardigrada</taxon>
        <taxon>Eutardigrada</taxon>
        <taxon>Parachela</taxon>
        <taxon>Hypsibioidea</taxon>
        <taxon>Ramazzottiidae</taxon>
        <taxon>Ramazzottius</taxon>
    </lineage>
</organism>
<proteinExistence type="predicted"/>
<feature type="domain" description="Ubiquitin-like" evidence="1">
    <location>
        <begin position="352"/>
        <end position="429"/>
    </location>
</feature>
<dbReference type="AlphaFoldDB" id="A0A1D1W8X6"/>
<dbReference type="InterPro" id="IPR029071">
    <property type="entry name" value="Ubiquitin-like_domsf"/>
</dbReference>
<comment type="caution">
    <text evidence="2">The sequence shown here is derived from an EMBL/GenBank/DDBJ whole genome shotgun (WGS) entry which is preliminary data.</text>
</comment>
<evidence type="ECO:0000313" key="3">
    <source>
        <dbReference type="Proteomes" id="UP000186922"/>
    </source>
</evidence>
<dbReference type="SUPFAM" id="SSF54236">
    <property type="entry name" value="Ubiquitin-like"/>
    <property type="match status" value="1"/>
</dbReference>
<gene>
    <name evidence="2" type="primary">RvY_19291-1</name>
    <name evidence="2" type="synonym">RvY_19291.1</name>
    <name evidence="2" type="ORF">RvY_19291</name>
</gene>
<protein>
    <recommendedName>
        <fullName evidence="1">Ubiquitin-like domain-containing protein</fullName>
    </recommendedName>
</protein>
<evidence type="ECO:0000313" key="2">
    <source>
        <dbReference type="EMBL" id="GAV09810.1"/>
    </source>
</evidence>
<sequence length="429" mass="48242">MKSSTSSESLKLLTGPRDVAVPGWFDVGTKLASEFTRSEPTRDLALQGKFALQWNMEIDHKFNFTSSWLSQSAQESLTCSIKSIRVHFDVPDVKAVGRYKVADAAKEIPGRNIKVTLGGVTHLKSNHSLSTFSKAVLLIEYQLHWRNFLSLQIRTVHPTLFLSAGLSKVEQEMVEDRIFHMKHAESLRKYGGVTIISEDQTAYGADAYVILDKLNLNPSLKRVDIKHPSWVLEAFLVTVYDGLWLKMGHLEDLMEVMSFATEYQFKDLQTVAEMVVLECLARSAAFPPKVFSDVVLQIKMIQQFLTAAFEETTSATVGSTEEWLQLLSKKPKLIQMRLETLNDSRKNLSTEWALRVKAGPNTEVKLRIDSQETVGTLKAKIESFVGVDRKKMSLRFNAVNVRNVLKDEENLVGVGLVDGDLIYAVARSI</sequence>
<name>A0A1D1W8X6_RAMVA</name>
<dbReference type="InterPro" id="IPR000626">
    <property type="entry name" value="Ubiquitin-like_dom"/>
</dbReference>
<dbReference type="CDD" id="cd17039">
    <property type="entry name" value="Ubl_ubiquitin_like"/>
    <property type="match status" value="1"/>
</dbReference>
<dbReference type="Proteomes" id="UP000186922">
    <property type="component" value="Unassembled WGS sequence"/>
</dbReference>
<dbReference type="Pfam" id="PF00240">
    <property type="entry name" value="ubiquitin"/>
    <property type="match status" value="1"/>
</dbReference>
<accession>A0A1D1W8X6</accession>
<reference evidence="2 3" key="1">
    <citation type="journal article" date="2016" name="Nat. Commun.">
        <title>Extremotolerant tardigrade genome and improved radiotolerance of human cultured cells by tardigrade-unique protein.</title>
        <authorList>
            <person name="Hashimoto T."/>
            <person name="Horikawa D.D."/>
            <person name="Saito Y."/>
            <person name="Kuwahara H."/>
            <person name="Kozuka-Hata H."/>
            <person name="Shin-I T."/>
            <person name="Minakuchi Y."/>
            <person name="Ohishi K."/>
            <person name="Motoyama A."/>
            <person name="Aizu T."/>
            <person name="Enomoto A."/>
            <person name="Kondo K."/>
            <person name="Tanaka S."/>
            <person name="Hara Y."/>
            <person name="Koshikawa S."/>
            <person name="Sagara H."/>
            <person name="Miura T."/>
            <person name="Yokobori S."/>
            <person name="Miyagawa K."/>
            <person name="Suzuki Y."/>
            <person name="Kubo T."/>
            <person name="Oyama M."/>
            <person name="Kohara Y."/>
            <person name="Fujiyama A."/>
            <person name="Arakawa K."/>
            <person name="Katayama T."/>
            <person name="Toyoda A."/>
            <person name="Kunieda T."/>
        </authorList>
    </citation>
    <scope>NUCLEOTIDE SEQUENCE [LARGE SCALE GENOMIC DNA]</scope>
    <source>
        <strain evidence="2 3">YOKOZUNA-1</strain>
    </source>
</reference>
<evidence type="ECO:0000259" key="1">
    <source>
        <dbReference type="PROSITE" id="PS50053"/>
    </source>
</evidence>
<keyword evidence="3" id="KW-1185">Reference proteome</keyword>
<dbReference type="PROSITE" id="PS50053">
    <property type="entry name" value="UBIQUITIN_2"/>
    <property type="match status" value="1"/>
</dbReference>
<dbReference type="EMBL" id="BDGG01000028">
    <property type="protein sequence ID" value="GAV09810.1"/>
    <property type="molecule type" value="Genomic_DNA"/>
</dbReference>